<dbReference type="InterPro" id="IPR007497">
    <property type="entry name" value="SIMPL/DUF541"/>
</dbReference>
<comment type="caution">
    <text evidence="2">The sequence shown here is derived from an EMBL/GenBank/DDBJ whole genome shotgun (WGS) entry which is preliminary data.</text>
</comment>
<dbReference type="RefSeq" id="WP_039282330.1">
    <property type="nucleotide sequence ID" value="NZ_JTDI01000003.1"/>
</dbReference>
<dbReference type="OrthoDB" id="9813144at2"/>
<gene>
    <name evidence="2" type="ORF">LK12_08865</name>
</gene>
<dbReference type="Proteomes" id="UP000031057">
    <property type="component" value="Unassembled WGS sequence"/>
</dbReference>
<evidence type="ECO:0000256" key="1">
    <source>
        <dbReference type="SAM" id="SignalP"/>
    </source>
</evidence>
<dbReference type="Pfam" id="PF04402">
    <property type="entry name" value="SIMPL"/>
    <property type="match status" value="1"/>
</dbReference>
<evidence type="ECO:0000313" key="3">
    <source>
        <dbReference type="Proteomes" id="UP000031057"/>
    </source>
</evidence>
<dbReference type="AlphaFoldDB" id="A0A0B1ZKD9"/>
<dbReference type="EMBL" id="JTDI01000003">
    <property type="protein sequence ID" value="KHK91031.1"/>
    <property type="molecule type" value="Genomic_DNA"/>
</dbReference>
<dbReference type="PANTHER" id="PTHR34387">
    <property type="entry name" value="SLR1258 PROTEIN"/>
    <property type="match status" value="1"/>
</dbReference>
<dbReference type="Gene3D" id="3.30.70.2970">
    <property type="entry name" value="Protein of unknown function (DUF541), domain 2"/>
    <property type="match status" value="1"/>
</dbReference>
<dbReference type="GO" id="GO:0006974">
    <property type="term" value="P:DNA damage response"/>
    <property type="evidence" value="ECO:0007669"/>
    <property type="project" value="TreeGrafter"/>
</dbReference>
<feature type="chain" id="PRO_5002084729" evidence="1">
    <location>
        <begin position="20"/>
        <end position="252"/>
    </location>
</feature>
<dbReference type="STRING" id="1348853.LK12_08865"/>
<dbReference type="PANTHER" id="PTHR34387:SF1">
    <property type="entry name" value="PERIPLASMIC IMMUNOGENIC PROTEIN"/>
    <property type="match status" value="1"/>
</dbReference>
<reference evidence="2 3" key="1">
    <citation type="submission" date="2014-10" db="EMBL/GenBank/DDBJ databases">
        <title>Genome sequence of Novosphingobium malaysiense MUSC 273(T).</title>
        <authorList>
            <person name="Lee L.-H."/>
        </authorList>
    </citation>
    <scope>NUCLEOTIDE SEQUENCE [LARGE SCALE GENOMIC DNA]</scope>
    <source>
        <strain evidence="2 3">MUSC 273</strain>
    </source>
</reference>
<organism evidence="2 3">
    <name type="scientific">Novosphingobium malaysiense</name>
    <dbReference type="NCBI Taxonomy" id="1348853"/>
    <lineage>
        <taxon>Bacteria</taxon>
        <taxon>Pseudomonadati</taxon>
        <taxon>Pseudomonadota</taxon>
        <taxon>Alphaproteobacteria</taxon>
        <taxon>Sphingomonadales</taxon>
        <taxon>Sphingomonadaceae</taxon>
        <taxon>Novosphingobium</taxon>
    </lineage>
</organism>
<feature type="signal peptide" evidence="1">
    <location>
        <begin position="1"/>
        <end position="19"/>
    </location>
</feature>
<sequence length="252" mass="26599">MKRLPLIAALTLGTSLAVAAPAAVAQQTSPVPTIQTGHTLLTVSAEGSSTRTPDMARYSAGVTTQGTTASEALSANSAQMNRVMAALKQAGIADKDIQTSNLNLRPIYAQPKRQPDGSYDDSEQRIVAYRATNTVSVRQRKLEDMGKVIDALVKAGANQVNGPNFALSEPDEAQDEARMEAMKKARERANLYAKAAGLRVVGIVSISESGGYTPSPVMYARAEKMDAAAPPPVAAGELEMNVNVTVQFELAP</sequence>
<dbReference type="Gene3D" id="3.30.110.170">
    <property type="entry name" value="Protein of unknown function (DUF541), domain 1"/>
    <property type="match status" value="1"/>
</dbReference>
<protein>
    <submittedName>
        <fullName evidence="2">Membrane protein</fullName>
    </submittedName>
</protein>
<dbReference type="InterPro" id="IPR052022">
    <property type="entry name" value="26kDa_periplasmic_antigen"/>
</dbReference>
<keyword evidence="3" id="KW-1185">Reference proteome</keyword>
<keyword evidence="1" id="KW-0732">Signal</keyword>
<name>A0A0B1ZKD9_9SPHN</name>
<accession>A0A0B1ZKD9</accession>
<evidence type="ECO:0000313" key="2">
    <source>
        <dbReference type="EMBL" id="KHK91031.1"/>
    </source>
</evidence>
<proteinExistence type="predicted"/>